<dbReference type="STRING" id="643562.Daes_0525"/>
<accession>E6VY87</accession>
<dbReference type="EMBL" id="CP002431">
    <property type="protein sequence ID" value="ADU61545.1"/>
    <property type="molecule type" value="Genomic_DNA"/>
</dbReference>
<dbReference type="AlphaFoldDB" id="E6VY87"/>
<dbReference type="Proteomes" id="UP000002191">
    <property type="component" value="Chromosome"/>
</dbReference>
<dbReference type="RefSeq" id="WP_013513481.1">
    <property type="nucleotide sequence ID" value="NC_014844.1"/>
</dbReference>
<dbReference type="KEGG" id="das:Daes_0525"/>
<dbReference type="eggNOG" id="ENOG5032C13">
    <property type="taxonomic scope" value="Bacteria"/>
</dbReference>
<evidence type="ECO:0000313" key="2">
    <source>
        <dbReference type="Proteomes" id="UP000002191"/>
    </source>
</evidence>
<protein>
    <submittedName>
        <fullName evidence="1">Uncharacterized protein</fullName>
    </submittedName>
</protein>
<keyword evidence="2" id="KW-1185">Reference proteome</keyword>
<dbReference type="OrthoDB" id="5456548at2"/>
<name>E6VY87_PSEA9</name>
<organism evidence="1 2">
    <name type="scientific">Pseudodesulfovibrio aespoeensis (strain ATCC 700646 / DSM 10631 / Aspo-2)</name>
    <name type="common">Desulfovibrio aespoeensis</name>
    <dbReference type="NCBI Taxonomy" id="643562"/>
    <lineage>
        <taxon>Bacteria</taxon>
        <taxon>Pseudomonadati</taxon>
        <taxon>Thermodesulfobacteriota</taxon>
        <taxon>Desulfovibrionia</taxon>
        <taxon>Desulfovibrionales</taxon>
        <taxon>Desulfovibrionaceae</taxon>
    </lineage>
</organism>
<sequence>MPDPFSFYLTEAKSGWLESRIVLDGQHYDLSAHCALSEPLKDLFRCLCDAHGLDAPPDMASDYRHLEFEWVGEGWLYYWELTPGPDRRLDVSVEFKGKREVGGAEYPVWKIAFATDWPTLAGQVFTQASELLWMYGFSGYFERWTKDFPAGLMMRLGHLLHGAASGTEDFAREMGYLAETR</sequence>
<dbReference type="HOGENOM" id="CLU_1486767_0_0_7"/>
<reference evidence="2" key="1">
    <citation type="submission" date="2010-12" db="EMBL/GenBank/DDBJ databases">
        <title>Complete sequence of Desulfovibrio aespoeensis Aspo-2.</title>
        <authorList>
            <consortium name="US DOE Joint Genome Institute"/>
            <person name="Lucas S."/>
            <person name="Copeland A."/>
            <person name="Lapidus A."/>
            <person name="Cheng J.-F."/>
            <person name="Goodwin L."/>
            <person name="Pitluck S."/>
            <person name="Chertkov O."/>
            <person name="Misra M."/>
            <person name="Detter J.C."/>
            <person name="Han C."/>
            <person name="Tapia R."/>
            <person name="Land M."/>
            <person name="Hauser L."/>
            <person name="Kyrpides N."/>
            <person name="Ivanova N."/>
            <person name="Ovchinnikova G."/>
            <person name="Pedersen K."/>
            <person name="Jagevall S."/>
            <person name="Hazen T."/>
            <person name="Woyke T."/>
        </authorList>
    </citation>
    <scope>NUCLEOTIDE SEQUENCE [LARGE SCALE GENOMIC DNA]</scope>
    <source>
        <strain evidence="2">ATCC 700646 / DSM 10631 / Aspo-2</strain>
    </source>
</reference>
<proteinExistence type="predicted"/>
<evidence type="ECO:0000313" key="1">
    <source>
        <dbReference type="EMBL" id="ADU61545.1"/>
    </source>
</evidence>
<reference evidence="1 2" key="2">
    <citation type="journal article" date="2014" name="Genome Announc.">
        <title>Complete Genome Sequence of the Subsurface, Mesophilic Sulfate-Reducing Bacterium Desulfovibrio aespoeensis Aspo-2.</title>
        <authorList>
            <person name="Pedersen K."/>
            <person name="Bengtsson A."/>
            <person name="Edlund J."/>
            <person name="Rabe L."/>
            <person name="Hazen T."/>
            <person name="Chakraborty R."/>
            <person name="Goodwin L."/>
            <person name="Shapiro N."/>
        </authorList>
    </citation>
    <scope>NUCLEOTIDE SEQUENCE [LARGE SCALE GENOMIC DNA]</scope>
    <source>
        <strain evidence="2">ATCC 700646 / DSM 10631 / Aspo-2</strain>
    </source>
</reference>
<gene>
    <name evidence="1" type="ordered locus">Daes_0525</name>
</gene>